<accession>A0ABD3XPI4</accession>
<dbReference type="AlphaFoldDB" id="A0ABD3XPI4"/>
<evidence type="ECO:0000313" key="2">
    <source>
        <dbReference type="Proteomes" id="UP001634394"/>
    </source>
</evidence>
<protein>
    <recommendedName>
        <fullName evidence="3">Resolvase HTH domain-containing protein</fullName>
    </recommendedName>
</protein>
<dbReference type="EMBL" id="JBJQND010000002">
    <property type="protein sequence ID" value="KAL3887531.1"/>
    <property type="molecule type" value="Genomic_DNA"/>
</dbReference>
<feature type="non-terminal residue" evidence="1">
    <location>
        <position position="59"/>
    </location>
</feature>
<sequence>MPHRRILTRDDIKAIRQLRGNMPMSEIADRYRISYQRIYKILKHDSVSDSKEIRAMERS</sequence>
<evidence type="ECO:0008006" key="3">
    <source>
        <dbReference type="Google" id="ProtNLM"/>
    </source>
</evidence>
<keyword evidence="2" id="KW-1185">Reference proteome</keyword>
<reference evidence="1 2" key="1">
    <citation type="submission" date="2024-11" db="EMBL/GenBank/DDBJ databases">
        <title>Chromosome-level genome assembly of the freshwater bivalve Anodonta woodiana.</title>
        <authorList>
            <person name="Chen X."/>
        </authorList>
    </citation>
    <scope>NUCLEOTIDE SEQUENCE [LARGE SCALE GENOMIC DNA]</scope>
    <source>
        <strain evidence="1">MN2024</strain>
        <tissue evidence="1">Gills</tissue>
    </source>
</reference>
<dbReference type="Proteomes" id="UP001634394">
    <property type="component" value="Unassembled WGS sequence"/>
</dbReference>
<feature type="non-terminal residue" evidence="1">
    <location>
        <position position="1"/>
    </location>
</feature>
<proteinExistence type="predicted"/>
<organism evidence="1 2">
    <name type="scientific">Sinanodonta woodiana</name>
    <name type="common">Chinese pond mussel</name>
    <name type="synonym">Anodonta woodiana</name>
    <dbReference type="NCBI Taxonomy" id="1069815"/>
    <lineage>
        <taxon>Eukaryota</taxon>
        <taxon>Metazoa</taxon>
        <taxon>Spiralia</taxon>
        <taxon>Lophotrochozoa</taxon>
        <taxon>Mollusca</taxon>
        <taxon>Bivalvia</taxon>
        <taxon>Autobranchia</taxon>
        <taxon>Heteroconchia</taxon>
        <taxon>Palaeoheterodonta</taxon>
        <taxon>Unionida</taxon>
        <taxon>Unionoidea</taxon>
        <taxon>Unionidae</taxon>
        <taxon>Unioninae</taxon>
        <taxon>Sinanodonta</taxon>
    </lineage>
</organism>
<gene>
    <name evidence="1" type="ORF">ACJMK2_027471</name>
</gene>
<evidence type="ECO:0000313" key="1">
    <source>
        <dbReference type="EMBL" id="KAL3887531.1"/>
    </source>
</evidence>
<name>A0ABD3XPI4_SINWO</name>
<dbReference type="Gene3D" id="1.10.10.60">
    <property type="entry name" value="Homeodomain-like"/>
    <property type="match status" value="1"/>
</dbReference>
<comment type="caution">
    <text evidence="1">The sequence shown here is derived from an EMBL/GenBank/DDBJ whole genome shotgun (WGS) entry which is preliminary data.</text>
</comment>